<dbReference type="Pfam" id="PF01443">
    <property type="entry name" value="Viral_helicase1"/>
    <property type="match status" value="1"/>
</dbReference>
<accession>Q8UZK2</accession>
<keyword evidence="15" id="KW-1185">Reference proteome</keyword>
<dbReference type="CDD" id="cd22792">
    <property type="entry name" value="OTU_RDRP-like"/>
    <property type="match status" value="1"/>
</dbReference>
<proteinExistence type="inferred from homology"/>
<dbReference type="RefSeq" id="YP_002776347.1">
    <property type="nucleotide sequence ID" value="NC_012519.1"/>
</dbReference>
<dbReference type="InterPro" id="IPR002588">
    <property type="entry name" value="Alphavirus-like_MT_dom"/>
</dbReference>
<evidence type="ECO:0000259" key="10">
    <source>
        <dbReference type="PROSITE" id="PS50507"/>
    </source>
</evidence>
<keyword evidence="6" id="KW-0378">Hydrolase</keyword>
<evidence type="ECO:0000256" key="8">
    <source>
        <dbReference type="ARBA" id="ARBA00022953"/>
    </source>
</evidence>
<dbReference type="PROSITE" id="PS50802">
    <property type="entry name" value="OTU"/>
    <property type="match status" value="1"/>
</dbReference>
<feature type="region of interest" description="Disordered" evidence="9">
    <location>
        <begin position="613"/>
        <end position="715"/>
    </location>
</feature>
<feature type="compositionally biased region" description="Low complexity" evidence="9">
    <location>
        <begin position="682"/>
        <end position="694"/>
    </location>
</feature>
<dbReference type="GO" id="GO:0006351">
    <property type="term" value="P:DNA-templated transcription"/>
    <property type="evidence" value="ECO:0007669"/>
    <property type="project" value="InterPro"/>
</dbReference>
<evidence type="ECO:0000256" key="1">
    <source>
        <dbReference type="ARBA" id="ARBA00008513"/>
    </source>
</evidence>
<dbReference type="InterPro" id="IPR001788">
    <property type="entry name" value="RNA-dep_RNA_pol_alsuvir"/>
</dbReference>
<dbReference type="GO" id="GO:0016817">
    <property type="term" value="F:hydrolase activity, acting on acid anhydrides"/>
    <property type="evidence" value="ECO:0007669"/>
    <property type="project" value="InterPro"/>
</dbReference>
<dbReference type="PROSITE" id="PS50507">
    <property type="entry name" value="RDRP_SSRNA_POS"/>
    <property type="match status" value="1"/>
</dbReference>
<sequence>MALHYISAPEQVVSLFSSEAQSRISAMALQNFSSFEEEAHAAFNYHLEAYPKSRLCKKGVYLSPYSFVSHSHPVCKTLESYIINKKIVNYIDDKYIFVGIKDSKLAALRVNKKLRMAEVINRYVSAHDIQRYGADAYFNCAKMAWRGRKVGLPLVDLVPRVLTSGKRRIFLYDELHYWTTNDLIDFIDITNPEVIVATFVYPKEILVGCKESLNPWAYKFEIFGSTIKFAPDGVWSESYEQPVEAGDILRLNKLVTKHGIYSIQVRDSIFCHSVVIISKGDLVTEKRRIFSDFDAIRIGELRPYRGRVDEILPVRHDIVLSIFKYLRTLKKPDLQSAMAKHRQICDEPTGFEVRFIEDFSAFLLANNCTHDLIERGFGALLKGAVFNLMPDYMKPFFSSLKEMSLSRFIEQVKPFEFYLDCETGRRSFDIPGWCYSVIESSIESTKNILDEKILEVACKIPSPKATSSNPYDFSAYDCVLNIWQDAKPSLSIARAMLERLMAGAVNVCSLSAASNLFGDGETEFKRKLKGNLLGFYLSNRKALQPLLIQVLAQIRREAKMIKPLRLLKQESYSDELSRSSPALKKAKCGVQYFKELFQLCTIEILSSVNPAEVSAEGEGLRGTSKPERGAVSVEPTCLASPAGNVNETEEIRADTGELPSDVSCSTPLHQEPTTNEPNPDKSSNVSDSSLSANNPHSKMGDEWEGKPKPDCHSEDSKERVTEFLLNCSILRTRDCSSIPKVAIFPVPADGDCFWHAAGSVLGVDAGKIKERLRELAADIEDSDIKRKVLFQLSEREWAADESIAFFCDTFNVQTTAFVCDKDPLVFTSVVTFCPMSGDSDSFQNLMVKFNSVTQHFDLALPKNGCVIRAIAEFLNQKPAKVLSVISKECSKELVEDIMSGLGVQPVHLKELFSFFDIAAEVRENGNSRLINAKGSRSATFQISDDHMTFLCSGRSSACGSLSLQPRIVSMGPEADYESFTKEGSGLIQYEPSFERASRLAKSLLQGSTGVFSSKLVWKRYDWLQDKSKLQFGKRGISFCVGTFGSGKSSSAIRYLKDHLGYKNTVVTPRRFLCNQIKEQLGFKEGKIRRGVQTNVLTFETALAKIAQLKNSRFFIDESQLFPPGYLDLLCLILPRESTIFLMGDPAQSSYDSEADRHIFSDVSNDLDVLLDKSNYQYLVYSHRFKNPVFNKRLPCEFHEGSFNLVSEGWTFYSSWEEIKLAISKKNFSCDAFLVSAFAEKKLVQFMMGKQTKVYTFGESTGMNLKHACVLLTYDSQQADEKRWLVALSRSSEGISFLNLSGRTMQQFADDMSPSVFTKFVSSTAKLEDLRCLLPGKPSFVKKFQRIGSDEVDREERLKGDPWLKTKIFLGQRAEVPVEPQESEEPPPVLMKTHCPLGSLGLLQASHDGHLKAKERREKRVDFDLVTDQFTEEYSKGFSHAPAPERFEAIYPRHKAGDTATFVMAARKRLFFSRPNVEAAKLRAALPYGDMMKDIFLSHVPIKHNWDQRLFEESKADFERKKLEKSAATIENHSGRSNPDWSIREALIFMKSQICTKFDNRYRDAKAGQTLACFHHNVLCRFAPYIRYIEKKLFQALPNQFYIHSGKNFDDLNDWILNADFSRVCTESDYEAFDSSQDSNILAFEVSIMKFLHIPVDLISDYIYLKQNTVSKLGAFATMRFTGEAATFLFNTMANMVFTFMRYSISKFDKIAFAGDDMCANRNLPVTNAFEEILSRMKLKAKVLRVRNPTFCGWCLTKFGIYKRPQLVAERLIIAIERGNLADCIDNYAIEVSYAYNLGERLVSIMSEKEVESHYFCVRTIIKNSKLCKSNISQLFNEGRSVSPGKLF</sequence>
<evidence type="ECO:0000259" key="11">
    <source>
        <dbReference type="PROSITE" id="PS50802"/>
    </source>
</evidence>
<dbReference type="Pfam" id="PF01660">
    <property type="entry name" value="Vmethyltransf"/>
    <property type="match status" value="1"/>
</dbReference>
<dbReference type="GO" id="GO:0003968">
    <property type="term" value="F:RNA-directed RNA polymerase activity"/>
    <property type="evidence" value="ECO:0007669"/>
    <property type="project" value="UniProtKB-KW"/>
</dbReference>
<organism evidence="14 15">
    <name type="scientific">Robigovirus elaeis</name>
    <dbReference type="NCBI Taxonomy" id="185218"/>
    <lineage>
        <taxon>Viruses</taxon>
        <taxon>Riboviria</taxon>
        <taxon>Orthornavirae</taxon>
        <taxon>Kitrinoviricota</taxon>
        <taxon>Alsuviricetes</taxon>
        <taxon>Tymovirales</taxon>
        <taxon>Betaflexiviridae</taxon>
        <taxon>Quinvirinae</taxon>
        <taxon>Robigovirus</taxon>
    </lineage>
</organism>
<keyword evidence="5" id="KW-0547">Nucleotide-binding</keyword>
<feature type="domain" description="RdRp catalytic" evidence="10">
    <location>
        <begin position="1622"/>
        <end position="1729"/>
    </location>
</feature>
<reference evidence="14 15" key="1">
    <citation type="journal article" date="2002" name="J. Phytopathol.">
        <title>Detection of a Fovea-like Virus in African Oil Palms Affected by a Lethal Ringspot Disease in South America.</title>
        <authorList>
            <person name="Morales F.J."/>
            <person name="Lozano I."/>
            <person name="Velasco A.C."/>
            <person name="Arroyave J.A."/>
        </authorList>
    </citation>
    <scope>NUCLEOTIDE SEQUENCE [LARGE SCALE GENOMIC DNA]</scope>
</reference>
<keyword evidence="7" id="KW-0067">ATP-binding</keyword>
<dbReference type="GO" id="GO:0039694">
    <property type="term" value="P:viral RNA genome replication"/>
    <property type="evidence" value="ECO:0007669"/>
    <property type="project" value="InterPro"/>
</dbReference>
<dbReference type="GO" id="GO:0005524">
    <property type="term" value="F:ATP binding"/>
    <property type="evidence" value="ECO:0007669"/>
    <property type="project" value="UniProtKB-KW"/>
</dbReference>
<feature type="compositionally biased region" description="Polar residues" evidence="9">
    <location>
        <begin position="662"/>
        <end position="681"/>
    </location>
</feature>
<dbReference type="KEGG" id="vg:7737254"/>
<evidence type="ECO:0000256" key="7">
    <source>
        <dbReference type="ARBA" id="ARBA00022840"/>
    </source>
</evidence>
<evidence type="ECO:0000256" key="4">
    <source>
        <dbReference type="ARBA" id="ARBA00022695"/>
    </source>
</evidence>
<reference evidence="14 15" key="2">
    <citation type="journal article" date="2010" name="J. Phytopathol.">
        <title>Molecular Characterization and Detection of African Oil Palm Ringspot Virus.</title>
        <authorList>
            <person name="Lozano I."/>
            <person name="Morales F.J."/>
            <person name="Martinez A.K."/>
            <person name="Pena E.A."/>
        </authorList>
    </citation>
    <scope>NUCLEOTIDE SEQUENCE [LARGE SCALE GENOMIC DNA]</scope>
</reference>
<evidence type="ECO:0000259" key="12">
    <source>
        <dbReference type="PROSITE" id="PS51492"/>
    </source>
</evidence>
<dbReference type="Proteomes" id="UP000201683">
    <property type="component" value="Segment"/>
</dbReference>
<evidence type="ECO:0000256" key="6">
    <source>
        <dbReference type="ARBA" id="ARBA00022801"/>
    </source>
</evidence>
<evidence type="ECO:0000256" key="3">
    <source>
        <dbReference type="ARBA" id="ARBA00022679"/>
    </source>
</evidence>
<feature type="domain" description="OTU" evidence="11">
    <location>
        <begin position="741"/>
        <end position="862"/>
    </location>
</feature>
<dbReference type="InterPro" id="IPR008041">
    <property type="entry name" value="Peptidase_C23"/>
</dbReference>
<feature type="domain" description="Peptidase C23" evidence="12">
    <location>
        <begin position="861"/>
        <end position="951"/>
    </location>
</feature>
<dbReference type="PROSITE" id="PS51492">
    <property type="entry name" value="PEPTIDASE_C23"/>
    <property type="match status" value="1"/>
</dbReference>
<comment type="similarity">
    <text evidence="1">Belongs to the potexviruses/carlaviruses RNA replication protein family.</text>
</comment>
<evidence type="ECO:0000256" key="2">
    <source>
        <dbReference type="ARBA" id="ARBA00022484"/>
    </source>
</evidence>
<name>Q8UZK2_9VIRU</name>
<dbReference type="Pfam" id="PF05379">
    <property type="entry name" value="Peptidase_C23"/>
    <property type="match status" value="1"/>
</dbReference>
<keyword evidence="4" id="KW-0548">Nucleotidyltransferase</keyword>
<dbReference type="SUPFAM" id="SSF52540">
    <property type="entry name" value="P-loop containing nucleoside triphosphate hydrolases"/>
    <property type="match status" value="1"/>
</dbReference>
<evidence type="ECO:0000313" key="15">
    <source>
        <dbReference type="Proteomes" id="UP000201683"/>
    </source>
</evidence>
<keyword evidence="3" id="KW-0808">Transferase</keyword>
<keyword evidence="8" id="KW-0693">Viral RNA replication</keyword>
<feature type="compositionally biased region" description="Basic and acidic residues" evidence="9">
    <location>
        <begin position="698"/>
        <end position="715"/>
    </location>
</feature>
<dbReference type="InterPro" id="IPR007094">
    <property type="entry name" value="RNA-dir_pol_PSvirus"/>
</dbReference>
<dbReference type="PROSITE" id="PS51743">
    <property type="entry name" value="ALPHAVIRUS_MT"/>
    <property type="match status" value="1"/>
</dbReference>
<feature type="domain" description="Alphavirus-like MT" evidence="13">
    <location>
        <begin position="63"/>
        <end position="249"/>
    </location>
</feature>
<dbReference type="InterPro" id="IPR043502">
    <property type="entry name" value="DNA/RNA_pol_sf"/>
</dbReference>
<evidence type="ECO:0000313" key="14">
    <source>
        <dbReference type="EMBL" id="AAL68924.2"/>
    </source>
</evidence>
<dbReference type="InterPro" id="IPR027417">
    <property type="entry name" value="P-loop_NTPase"/>
</dbReference>
<keyword evidence="2 14" id="KW-0696">RNA-directed RNA polymerase</keyword>
<evidence type="ECO:0000256" key="9">
    <source>
        <dbReference type="SAM" id="MobiDB-lite"/>
    </source>
</evidence>
<dbReference type="SUPFAM" id="SSF56672">
    <property type="entry name" value="DNA/RNA polymerases"/>
    <property type="match status" value="1"/>
</dbReference>
<dbReference type="InterPro" id="IPR003323">
    <property type="entry name" value="OTU_dom"/>
</dbReference>
<dbReference type="Pfam" id="PF00978">
    <property type="entry name" value="RdRP_2"/>
    <property type="match status" value="1"/>
</dbReference>
<dbReference type="GO" id="GO:0008174">
    <property type="term" value="F:mRNA methyltransferase activity"/>
    <property type="evidence" value="ECO:0007669"/>
    <property type="project" value="UniProtKB-UniRule"/>
</dbReference>
<dbReference type="InterPro" id="IPR027351">
    <property type="entry name" value="(+)RNA_virus_helicase_core_dom"/>
</dbReference>
<protein>
    <submittedName>
        <fullName evidence="14">RNA-dependent RNA polymerase</fullName>
    </submittedName>
</protein>
<dbReference type="CDD" id="cd23245">
    <property type="entry name" value="Betaflexiviridae_RdRp"/>
    <property type="match status" value="1"/>
</dbReference>
<evidence type="ECO:0000256" key="5">
    <source>
        <dbReference type="ARBA" id="ARBA00022741"/>
    </source>
</evidence>
<dbReference type="GeneID" id="7737254"/>
<dbReference type="GO" id="GO:0016556">
    <property type="term" value="P:mRNA modification"/>
    <property type="evidence" value="ECO:0007669"/>
    <property type="project" value="InterPro"/>
</dbReference>
<dbReference type="GO" id="GO:0003723">
    <property type="term" value="F:RNA binding"/>
    <property type="evidence" value="ECO:0007669"/>
    <property type="project" value="InterPro"/>
</dbReference>
<dbReference type="GO" id="GO:0006396">
    <property type="term" value="P:RNA processing"/>
    <property type="evidence" value="ECO:0007669"/>
    <property type="project" value="InterPro"/>
</dbReference>
<dbReference type="EMBL" id="AY072921">
    <property type="protein sequence ID" value="AAL68924.2"/>
    <property type="molecule type" value="Genomic_RNA"/>
</dbReference>
<evidence type="ECO:0000259" key="13">
    <source>
        <dbReference type="PROSITE" id="PS51743"/>
    </source>
</evidence>